<gene>
    <name evidence="1" type="ORF">HMPREF0557_02980</name>
</gene>
<dbReference type="Proteomes" id="UP000003597">
    <property type="component" value="Unassembled WGS sequence"/>
</dbReference>
<comment type="caution">
    <text evidence="1">The sequence shown here is derived from an EMBL/GenBank/DDBJ whole genome shotgun (WGS) entry which is preliminary data.</text>
</comment>
<dbReference type="EMBL" id="AGCN01000045">
    <property type="protein sequence ID" value="EHN59943.1"/>
    <property type="molecule type" value="Genomic_DNA"/>
</dbReference>
<name>A0AB72Z3X5_LISIO</name>
<accession>A0AB72Z3X5</accession>
<dbReference type="AlphaFoldDB" id="A0AB72Z3X5"/>
<evidence type="ECO:0000313" key="1">
    <source>
        <dbReference type="EMBL" id="EHN59943.1"/>
    </source>
</evidence>
<organism evidence="1 2">
    <name type="scientific">Listeria innocua ATCC 33091</name>
    <dbReference type="NCBI Taxonomy" id="1002366"/>
    <lineage>
        <taxon>Bacteria</taxon>
        <taxon>Bacillati</taxon>
        <taxon>Bacillota</taxon>
        <taxon>Bacilli</taxon>
        <taxon>Bacillales</taxon>
        <taxon>Listeriaceae</taxon>
        <taxon>Listeria</taxon>
    </lineage>
</organism>
<proteinExistence type="predicted"/>
<evidence type="ECO:0000313" key="2">
    <source>
        <dbReference type="Proteomes" id="UP000003597"/>
    </source>
</evidence>
<keyword evidence="2" id="KW-1185">Reference proteome</keyword>
<sequence length="159" mass="18715">MKERSQHMTQYHYLASKAALKTTTHENKTNFIYQNDLDFLSLNFEENIDERTNEKFSYSKHFNPTCNFQVAISEGKLPLKGEEQNNDYESKSLKILHDYIIKASKESDILELYTSWNGEENLPLTNKTELAIENLTPEKLILRDRELLIIKNKTFTYIT</sequence>
<reference evidence="1 2" key="1">
    <citation type="submission" date="2011-08" db="EMBL/GenBank/DDBJ databases">
        <authorList>
            <person name="Weinstock G."/>
            <person name="Sodergren E."/>
            <person name="Clifton S."/>
            <person name="Fulton L."/>
            <person name="Fulton B."/>
            <person name="Courtney L."/>
            <person name="Fronick C."/>
            <person name="Harrison M."/>
            <person name="Strong C."/>
            <person name="Farmer C."/>
            <person name="Delahaunty K."/>
            <person name="Markovic C."/>
            <person name="Hall O."/>
            <person name="Minx P."/>
            <person name="Tomlinson C."/>
            <person name="Mitreva M."/>
            <person name="Hou S."/>
            <person name="Chen J."/>
            <person name="Wollam A."/>
            <person name="Pepin K.H."/>
            <person name="Johnson M."/>
            <person name="Bhonagiri V."/>
            <person name="Zhang X."/>
            <person name="Suruliraj S."/>
            <person name="Warren W."/>
            <person name="Chinwalla A."/>
            <person name="Mardis E.R."/>
            <person name="Wilson R.K."/>
        </authorList>
    </citation>
    <scope>NUCLEOTIDE SEQUENCE [LARGE SCALE GENOMIC DNA]</scope>
    <source>
        <strain evidence="1 2">ATCC 33091</strain>
    </source>
</reference>
<protein>
    <submittedName>
        <fullName evidence="1">Uncharacterized protein</fullName>
    </submittedName>
</protein>